<dbReference type="GO" id="GO:0016740">
    <property type="term" value="F:transferase activity"/>
    <property type="evidence" value="ECO:0007669"/>
    <property type="project" value="UniProtKB-KW"/>
</dbReference>
<evidence type="ECO:0000256" key="5">
    <source>
        <dbReference type="ARBA" id="ARBA00022786"/>
    </source>
</evidence>
<evidence type="ECO:0000256" key="1">
    <source>
        <dbReference type="ARBA" id="ARBA00022679"/>
    </source>
</evidence>
<dbReference type="Proteomes" id="UP000000600">
    <property type="component" value="Unassembled WGS sequence"/>
</dbReference>
<dbReference type="GeneID" id="5021700"/>
<dbReference type="OrthoDB" id="69641at2759"/>
<dbReference type="RefSeq" id="XP_001435916.1">
    <property type="nucleotide sequence ID" value="XM_001435879.1"/>
</dbReference>
<evidence type="ECO:0000256" key="4">
    <source>
        <dbReference type="ARBA" id="ARBA00022771"/>
    </source>
</evidence>
<reference evidence="8 9" key="1">
    <citation type="journal article" date="2006" name="Nature">
        <title>Global trends of whole-genome duplications revealed by the ciliate Paramecium tetraurelia.</title>
        <authorList>
            <consortium name="Genoscope"/>
            <person name="Aury J.-M."/>
            <person name="Jaillon O."/>
            <person name="Duret L."/>
            <person name="Noel B."/>
            <person name="Jubin C."/>
            <person name="Porcel B.M."/>
            <person name="Segurens B."/>
            <person name="Daubin V."/>
            <person name="Anthouard V."/>
            <person name="Aiach N."/>
            <person name="Arnaiz O."/>
            <person name="Billaut A."/>
            <person name="Beisson J."/>
            <person name="Blanc I."/>
            <person name="Bouhouche K."/>
            <person name="Camara F."/>
            <person name="Duharcourt S."/>
            <person name="Guigo R."/>
            <person name="Gogendeau D."/>
            <person name="Katinka M."/>
            <person name="Keller A.-M."/>
            <person name="Kissmehl R."/>
            <person name="Klotz C."/>
            <person name="Koll F."/>
            <person name="Le Moue A."/>
            <person name="Lepere C."/>
            <person name="Malinsky S."/>
            <person name="Nowacki M."/>
            <person name="Nowak J.K."/>
            <person name="Plattner H."/>
            <person name="Poulain J."/>
            <person name="Ruiz F."/>
            <person name="Serrano V."/>
            <person name="Zagulski M."/>
            <person name="Dessen P."/>
            <person name="Betermier M."/>
            <person name="Weissenbach J."/>
            <person name="Scarpelli C."/>
            <person name="Schachter V."/>
            <person name="Sperling L."/>
            <person name="Meyer E."/>
            <person name="Cohen J."/>
            <person name="Wincker P."/>
        </authorList>
    </citation>
    <scope>NUCLEOTIDE SEQUENCE [LARGE SCALE GENOMIC DNA]</scope>
    <source>
        <strain evidence="8 9">Stock d4-2</strain>
    </source>
</reference>
<dbReference type="SUPFAM" id="SSF57850">
    <property type="entry name" value="RING/U-box"/>
    <property type="match status" value="1"/>
</dbReference>
<evidence type="ECO:0000256" key="2">
    <source>
        <dbReference type="ARBA" id="ARBA00022723"/>
    </source>
</evidence>
<keyword evidence="3" id="KW-0677">Repeat</keyword>
<dbReference type="STRING" id="5888.A0CCK2"/>
<sequence>MNLQQNGNVLFSQMKVIPKLNNGIFASTETILQFQDKLKTPIFHSSSLPCNSSQQNVSEQQETEEIDVLSTQQINQLSQIKKDNEVPIQSRIQTNCQLKRQESEECQICTMNYQQDSNEALKTPCCFRIVHADCYKQSLQQKAIQHMNFDLITCYSCMQSLKGYNEFLKTNISISLYGEIVKRKLLAEIPLKCCKCQLPIKASKEILSKQVKLECLQCNTMLCSLCRQEYHGENQYNQSCPSLLIDIQKAFLNMPILVCPFCLLLQTKDDRCNHVKCFSCQKELCSACSVDRIPILAHGNHYHREGCPDYKQWELNDKVVKKKEFDKKKCQRCQESGKPCEYPMSLQEYKKQIQF</sequence>
<keyword evidence="1" id="KW-0808">Transferase</keyword>
<accession>A0CCK2</accession>
<proteinExistence type="predicted"/>
<keyword evidence="9" id="KW-1185">Reference proteome</keyword>
<dbReference type="EMBL" id="CT868061">
    <property type="protein sequence ID" value="CAK68519.1"/>
    <property type="molecule type" value="Genomic_DNA"/>
</dbReference>
<dbReference type="PROSITE" id="PS51873">
    <property type="entry name" value="TRIAD"/>
    <property type="match status" value="1"/>
</dbReference>
<evidence type="ECO:0000256" key="6">
    <source>
        <dbReference type="ARBA" id="ARBA00022833"/>
    </source>
</evidence>
<evidence type="ECO:0000259" key="7">
    <source>
        <dbReference type="PROSITE" id="PS51873"/>
    </source>
</evidence>
<dbReference type="HOGENOM" id="CLU_781812_0_0_1"/>
<organism evidence="8 9">
    <name type="scientific">Paramecium tetraurelia</name>
    <dbReference type="NCBI Taxonomy" id="5888"/>
    <lineage>
        <taxon>Eukaryota</taxon>
        <taxon>Sar</taxon>
        <taxon>Alveolata</taxon>
        <taxon>Ciliophora</taxon>
        <taxon>Intramacronucleata</taxon>
        <taxon>Oligohymenophorea</taxon>
        <taxon>Peniculida</taxon>
        <taxon>Parameciidae</taxon>
        <taxon>Paramecium</taxon>
    </lineage>
</organism>
<dbReference type="InterPro" id="IPR044066">
    <property type="entry name" value="TRIAD_supradom"/>
</dbReference>
<keyword evidence="2" id="KW-0479">Metal-binding</keyword>
<name>A0CCK2_PARTE</name>
<dbReference type="GO" id="GO:0008270">
    <property type="term" value="F:zinc ion binding"/>
    <property type="evidence" value="ECO:0007669"/>
    <property type="project" value="UniProtKB-KW"/>
</dbReference>
<keyword evidence="4" id="KW-0863">Zinc-finger</keyword>
<evidence type="ECO:0000313" key="8">
    <source>
        <dbReference type="EMBL" id="CAK68519.1"/>
    </source>
</evidence>
<evidence type="ECO:0000313" key="9">
    <source>
        <dbReference type="Proteomes" id="UP000000600"/>
    </source>
</evidence>
<dbReference type="InParanoid" id="A0CCK2"/>
<keyword evidence="5" id="KW-0833">Ubl conjugation pathway</keyword>
<protein>
    <recommendedName>
        <fullName evidence="7">RING-type domain-containing protein</fullName>
    </recommendedName>
</protein>
<dbReference type="KEGG" id="ptm:GSPATT00037304001"/>
<evidence type="ECO:0000256" key="3">
    <source>
        <dbReference type="ARBA" id="ARBA00022737"/>
    </source>
</evidence>
<keyword evidence="6" id="KW-0862">Zinc</keyword>
<dbReference type="AlphaFoldDB" id="A0CCK2"/>
<dbReference type="OMA" id="NTMLCSL"/>
<gene>
    <name evidence="8" type="ORF">GSPATT00037304001</name>
</gene>
<feature type="domain" description="RING-type" evidence="7">
    <location>
        <begin position="102"/>
        <end position="311"/>
    </location>
</feature>